<accession>A0A2P8C8D2</accession>
<evidence type="ECO:0000313" key="3">
    <source>
        <dbReference type="Proteomes" id="UP000240542"/>
    </source>
</evidence>
<feature type="domain" description="AB hydrolase-1" evidence="1">
    <location>
        <begin position="33"/>
        <end position="276"/>
    </location>
</feature>
<organism evidence="2 3">
    <name type="scientific">Murinocardiopsis flavida</name>
    <dbReference type="NCBI Taxonomy" id="645275"/>
    <lineage>
        <taxon>Bacteria</taxon>
        <taxon>Bacillati</taxon>
        <taxon>Actinomycetota</taxon>
        <taxon>Actinomycetes</taxon>
        <taxon>Streptosporangiales</taxon>
        <taxon>Nocardiopsidaceae</taxon>
        <taxon>Murinocardiopsis</taxon>
    </lineage>
</organism>
<comment type="caution">
    <text evidence="2">The sequence shown here is derived from an EMBL/GenBank/DDBJ whole genome shotgun (WGS) entry which is preliminary data.</text>
</comment>
<dbReference type="PRINTS" id="PR00111">
    <property type="entry name" value="ABHYDROLASE"/>
</dbReference>
<reference evidence="2 3" key="1">
    <citation type="submission" date="2018-03" db="EMBL/GenBank/DDBJ databases">
        <title>Genomic Encyclopedia of Archaeal and Bacterial Type Strains, Phase II (KMG-II): from individual species to whole genera.</title>
        <authorList>
            <person name="Goeker M."/>
        </authorList>
    </citation>
    <scope>NUCLEOTIDE SEQUENCE [LARGE SCALE GENOMIC DNA]</scope>
    <source>
        <strain evidence="2 3">DSM 45312</strain>
    </source>
</reference>
<dbReference type="InterPro" id="IPR029058">
    <property type="entry name" value="AB_hydrolase_fold"/>
</dbReference>
<dbReference type="InterPro" id="IPR000639">
    <property type="entry name" value="Epox_hydrolase-like"/>
</dbReference>
<dbReference type="Gene3D" id="3.40.50.1820">
    <property type="entry name" value="alpha/beta hydrolase"/>
    <property type="match status" value="1"/>
</dbReference>
<dbReference type="Pfam" id="PF00561">
    <property type="entry name" value="Abhydrolase_1"/>
    <property type="match status" value="1"/>
</dbReference>
<dbReference type="RefSeq" id="WP_106587106.1">
    <property type="nucleotide sequence ID" value="NZ_PYGA01000048.1"/>
</dbReference>
<name>A0A2P8C8D2_9ACTN</name>
<proteinExistence type="predicted"/>
<sequence>MDPLLPPGARAEYIDLDGGRVRVLRGGTPGAGPPIVLLHGGGTDNAAISWYRLFAPLSADHDVLAFDLPGFGATSGIEPVGGPGAMADFTARVMAASGISGGAVVVGVSMGGDAALNLALRHPASVRALVLIGPGGLVARFRNRAAHTAAWLGTRLPDWVLLPAARLANRFAGAALRAIVHDPATLPDEVVTEFRREALRPHGGIGYARYNQASIGRSEMHNNLLPVVEQITVPTLFFHGVHDPMVPPEGSCAAAALMPDARLVMVPECGHWAQLEAHDRFLSEVADFLGALEPTTKPEPDADPQ</sequence>
<gene>
    <name evidence="2" type="ORF">CLV63_1486</name>
</gene>
<dbReference type="PANTHER" id="PTHR43689">
    <property type="entry name" value="HYDROLASE"/>
    <property type="match status" value="1"/>
</dbReference>
<protein>
    <submittedName>
        <fullName evidence="2">Pimeloyl-ACP methyl ester carboxylesterase</fullName>
    </submittedName>
</protein>
<dbReference type="OrthoDB" id="4481859at2"/>
<dbReference type="GO" id="GO:0003824">
    <property type="term" value="F:catalytic activity"/>
    <property type="evidence" value="ECO:0007669"/>
    <property type="project" value="InterPro"/>
</dbReference>
<dbReference type="Proteomes" id="UP000240542">
    <property type="component" value="Unassembled WGS sequence"/>
</dbReference>
<evidence type="ECO:0000313" key="2">
    <source>
        <dbReference type="EMBL" id="PSK81207.1"/>
    </source>
</evidence>
<dbReference type="PRINTS" id="PR00412">
    <property type="entry name" value="EPOXHYDRLASE"/>
</dbReference>
<evidence type="ECO:0000259" key="1">
    <source>
        <dbReference type="Pfam" id="PF00561"/>
    </source>
</evidence>
<dbReference type="EMBL" id="PYGA01000048">
    <property type="protein sequence ID" value="PSK81207.1"/>
    <property type="molecule type" value="Genomic_DNA"/>
</dbReference>
<keyword evidence="3" id="KW-1185">Reference proteome</keyword>
<dbReference type="PANTHER" id="PTHR43689:SF8">
    <property type="entry name" value="ALPHA_BETA-HYDROLASES SUPERFAMILY PROTEIN"/>
    <property type="match status" value="1"/>
</dbReference>
<dbReference type="InterPro" id="IPR000073">
    <property type="entry name" value="AB_hydrolase_1"/>
</dbReference>
<dbReference type="SUPFAM" id="SSF53474">
    <property type="entry name" value="alpha/beta-Hydrolases"/>
    <property type="match status" value="1"/>
</dbReference>
<dbReference type="AlphaFoldDB" id="A0A2P8C8D2"/>